<feature type="region of interest" description="Disordered" evidence="11">
    <location>
        <begin position="345"/>
        <end position="368"/>
    </location>
</feature>
<dbReference type="PANTHER" id="PTHR30578">
    <property type="entry name" value="ELECTRON TRANSPORT COMPLEX PROTEIN RNFD"/>
    <property type="match status" value="1"/>
</dbReference>
<dbReference type="AlphaFoldDB" id="A0A1I4QDD4"/>
<feature type="transmembrane region" description="Helical" evidence="10">
    <location>
        <begin position="210"/>
        <end position="231"/>
    </location>
</feature>
<dbReference type="GO" id="GO:0055085">
    <property type="term" value="P:transmembrane transport"/>
    <property type="evidence" value="ECO:0007669"/>
    <property type="project" value="InterPro"/>
</dbReference>
<feature type="transmembrane region" description="Helical" evidence="10">
    <location>
        <begin position="22"/>
        <end position="41"/>
    </location>
</feature>
<comment type="similarity">
    <text evidence="10">Belongs to the NqrB/RnfD family.</text>
</comment>
<evidence type="ECO:0000256" key="9">
    <source>
        <dbReference type="ARBA" id="ARBA00023136"/>
    </source>
</evidence>
<name>A0A1I4QDD4_ECTMO</name>
<keyword evidence="2 10" id="KW-0597">Phosphoprotein</keyword>
<organism evidence="12 13">
    <name type="scientific">Ectothiorhodospira mobilis</name>
    <dbReference type="NCBI Taxonomy" id="195064"/>
    <lineage>
        <taxon>Bacteria</taxon>
        <taxon>Pseudomonadati</taxon>
        <taxon>Pseudomonadota</taxon>
        <taxon>Gammaproteobacteria</taxon>
        <taxon>Chromatiales</taxon>
        <taxon>Ectothiorhodospiraceae</taxon>
        <taxon>Ectothiorhodospira</taxon>
    </lineage>
</organism>
<evidence type="ECO:0000313" key="13">
    <source>
        <dbReference type="Proteomes" id="UP000199556"/>
    </source>
</evidence>
<evidence type="ECO:0000256" key="11">
    <source>
        <dbReference type="SAM" id="MobiDB-lite"/>
    </source>
</evidence>
<comment type="subcellular location">
    <subcellularLocation>
        <location evidence="10">Cell inner membrane</location>
        <topology evidence="10">Multi-pass membrane protein</topology>
    </subcellularLocation>
</comment>
<evidence type="ECO:0000256" key="1">
    <source>
        <dbReference type="ARBA" id="ARBA00022448"/>
    </source>
</evidence>
<keyword evidence="8 10" id="KW-1133">Transmembrane helix</keyword>
<dbReference type="Proteomes" id="UP000199556">
    <property type="component" value="Unassembled WGS sequence"/>
</dbReference>
<evidence type="ECO:0000256" key="6">
    <source>
        <dbReference type="ARBA" id="ARBA00022967"/>
    </source>
</evidence>
<feature type="transmembrane region" description="Helical" evidence="10">
    <location>
        <begin position="73"/>
        <end position="90"/>
    </location>
</feature>
<dbReference type="NCBIfam" id="TIGR01946">
    <property type="entry name" value="rnfD"/>
    <property type="match status" value="1"/>
</dbReference>
<gene>
    <name evidence="10" type="primary">rnfD</name>
    <name evidence="12" type="ORF">SAMN05421721_10453</name>
</gene>
<feature type="transmembrane region" description="Helical" evidence="10">
    <location>
        <begin position="320"/>
        <end position="338"/>
    </location>
</feature>
<evidence type="ECO:0000256" key="8">
    <source>
        <dbReference type="ARBA" id="ARBA00022989"/>
    </source>
</evidence>
<comment type="cofactor">
    <cofactor evidence="10">
        <name>FMN</name>
        <dbReference type="ChEBI" id="CHEBI:58210"/>
    </cofactor>
</comment>
<evidence type="ECO:0000256" key="10">
    <source>
        <dbReference type="HAMAP-Rule" id="MF_00462"/>
    </source>
</evidence>
<dbReference type="EMBL" id="FOUO01000004">
    <property type="protein sequence ID" value="SFM38034.1"/>
    <property type="molecule type" value="Genomic_DNA"/>
</dbReference>
<evidence type="ECO:0000256" key="3">
    <source>
        <dbReference type="ARBA" id="ARBA00022630"/>
    </source>
</evidence>
<dbReference type="Pfam" id="PF03116">
    <property type="entry name" value="NQR2_RnfD_RnfE"/>
    <property type="match status" value="1"/>
</dbReference>
<feature type="modified residue" description="FMN phosphoryl threonine" evidence="10">
    <location>
        <position position="178"/>
    </location>
</feature>
<evidence type="ECO:0000313" key="12">
    <source>
        <dbReference type="EMBL" id="SFM38034.1"/>
    </source>
</evidence>
<evidence type="ECO:0000256" key="7">
    <source>
        <dbReference type="ARBA" id="ARBA00022982"/>
    </source>
</evidence>
<accession>A0A1I4QDD4</accession>
<evidence type="ECO:0000256" key="5">
    <source>
        <dbReference type="ARBA" id="ARBA00022692"/>
    </source>
</evidence>
<keyword evidence="10" id="KW-1003">Cell membrane</keyword>
<feature type="transmembrane region" description="Helical" evidence="10">
    <location>
        <begin position="238"/>
        <end position="258"/>
    </location>
</feature>
<dbReference type="InterPro" id="IPR004338">
    <property type="entry name" value="NqrB/RnfD"/>
</dbReference>
<dbReference type="OrthoDB" id="9776359at2"/>
<keyword evidence="13" id="KW-1185">Reference proteome</keyword>
<evidence type="ECO:0000256" key="2">
    <source>
        <dbReference type="ARBA" id="ARBA00022553"/>
    </source>
</evidence>
<dbReference type="PANTHER" id="PTHR30578:SF0">
    <property type="entry name" value="ION-TRANSLOCATING OXIDOREDUCTASE COMPLEX SUBUNIT D"/>
    <property type="match status" value="1"/>
</dbReference>
<dbReference type="GO" id="GO:0005886">
    <property type="term" value="C:plasma membrane"/>
    <property type="evidence" value="ECO:0007669"/>
    <property type="project" value="UniProtKB-SubCell"/>
</dbReference>
<feature type="transmembrane region" description="Helical" evidence="10">
    <location>
        <begin position="126"/>
        <end position="145"/>
    </location>
</feature>
<keyword evidence="1 10" id="KW-0813">Transport</keyword>
<dbReference type="InterPro" id="IPR011303">
    <property type="entry name" value="RnfD_bac"/>
</dbReference>
<comment type="subunit">
    <text evidence="10">The complex is composed of six subunits: RnfA, RnfB, RnfC, RnfD, RnfE and RnfG.</text>
</comment>
<reference evidence="12 13" key="1">
    <citation type="submission" date="2016-10" db="EMBL/GenBank/DDBJ databases">
        <authorList>
            <person name="de Groot N.N."/>
        </authorList>
    </citation>
    <scope>NUCLEOTIDE SEQUENCE [LARGE SCALE GENOMIC DNA]</scope>
    <source>
        <strain evidence="12 13">DSM 4180</strain>
    </source>
</reference>
<comment type="function">
    <text evidence="10">Part of a membrane-bound complex that couples electron transfer with translocation of ions across the membrane.</text>
</comment>
<keyword evidence="6 10" id="KW-1278">Translocase</keyword>
<proteinExistence type="inferred from homology"/>
<keyword evidence="4 10" id="KW-0288">FMN</keyword>
<dbReference type="STRING" id="195064.SAMN05421721_10453"/>
<dbReference type="EC" id="7.-.-.-" evidence="10"/>
<keyword evidence="9 10" id="KW-0472">Membrane</keyword>
<feature type="transmembrane region" description="Helical" evidence="10">
    <location>
        <begin position="295"/>
        <end position="314"/>
    </location>
</feature>
<keyword evidence="7 10" id="KW-0249">Electron transport</keyword>
<feature type="transmembrane region" description="Helical" evidence="10">
    <location>
        <begin position="96"/>
        <end position="114"/>
    </location>
</feature>
<dbReference type="RefSeq" id="WP_090483966.1">
    <property type="nucleotide sequence ID" value="NZ_FOUO01000004.1"/>
</dbReference>
<sequence length="368" mass="38139">MTTPTPVSGPHTHAPGGIATDMTWVALALAPATAFGVYLFGWPALNLLLVTVTSALAFEALCLKLARRPLRPALGDGSALVTGLLLALTLPPWAPWWIGMLGAGFALVVGKHVFGGLGQNLFNPAMLARVALLISFPLEMTTWVMPQPLSGAGVPGFLEGLAITFAGAPTPDALTGATVLGQAQTGLSQDLGLSQSLDGVYDPLQQTLGWVPASLGEGSALLLLAGGGLLLARRIIGWEIPLALLGTLALLATAFMLVDPERHAGPGLHLISGGVLLAAFFIATDPVTSPATRAGRLLFGAGCGLLVFVIRTWGGYPEGIAFAILLMNAMTPLIDHYVRPRAFGRNRRGQPLEPAVPETAPDGAGRRP</sequence>
<protein>
    <recommendedName>
        <fullName evidence="10">Ion-translocating oxidoreductase complex subunit D</fullName>
        <ecNumber evidence="10">7.-.-.-</ecNumber>
    </recommendedName>
    <alternativeName>
        <fullName evidence="10">Rnf electron transport complex subunit D</fullName>
    </alternativeName>
</protein>
<dbReference type="GO" id="GO:0022900">
    <property type="term" value="P:electron transport chain"/>
    <property type="evidence" value="ECO:0007669"/>
    <property type="project" value="UniProtKB-UniRule"/>
</dbReference>
<keyword evidence="3 10" id="KW-0285">Flavoprotein</keyword>
<keyword evidence="10" id="KW-0997">Cell inner membrane</keyword>
<evidence type="ECO:0000256" key="4">
    <source>
        <dbReference type="ARBA" id="ARBA00022643"/>
    </source>
</evidence>
<dbReference type="HAMAP" id="MF_00462">
    <property type="entry name" value="RsxD_RnfD"/>
    <property type="match status" value="1"/>
</dbReference>
<feature type="transmembrane region" description="Helical" evidence="10">
    <location>
        <begin position="264"/>
        <end position="283"/>
    </location>
</feature>
<keyword evidence="5 10" id="KW-0812">Transmembrane</keyword>